<dbReference type="InParanoid" id="A0A0G4EJ60"/>
<evidence type="ECO:0000313" key="3">
    <source>
        <dbReference type="Proteomes" id="UP000041254"/>
    </source>
</evidence>
<dbReference type="VEuPathDB" id="CryptoDB:Vbra_7552"/>
<feature type="region of interest" description="Disordered" evidence="1">
    <location>
        <begin position="641"/>
        <end position="738"/>
    </location>
</feature>
<dbReference type="EMBL" id="CDMY01000243">
    <property type="protein sequence ID" value="CEL96521.1"/>
    <property type="molecule type" value="Genomic_DNA"/>
</dbReference>
<protein>
    <submittedName>
        <fullName evidence="2">Uncharacterized protein</fullName>
    </submittedName>
</protein>
<keyword evidence="3" id="KW-1185">Reference proteome</keyword>
<name>A0A0G4EJ60_VITBC</name>
<sequence length="859" mass="94989">MANEDVTSMVLHRSALYVVSADWFIRRGQGATRANKGRDAQLTKPYVELGTPDVGALGKRISGGAAATTALSLKGGAAVFEEEEDSTAEARVLRQWNEDSSNHLDVPKVAAKKQGAGASIIWSALSDAKSRTVTCKSQKAHHEVYPSIFADREAIDLETTRALVPARAKEHVEWDVRRHDEARRMSRSGSVPSIHPSVRASMLSTMGHRHSQSTAYVESILERRLSSAKRRSTLLSMAEVPVGRRDSRRESCLSHEGETSRQRRSFYVSALSSKPRPLPVRLPTLKEYIDQTLGRVTGRQEESTEESGAVAGMPPVMTAARRNEWIARMNKKLNDVSRDFMKQRSAFLAEGLRDSRGLPNPSPSPSALGVLPSQPVSSTSSPQGTRAGAFLTEMRTGGAGGESPTAGGADGEETRPRQSDMDIYMRFLGLLRQRGTALAPTEKIKKILVDYEASRESLASHVAELFTVIVQDRPEVYLKKGRNLQIVQPDGHIPKAYSHARRFLEMMRLKAEVDLLRQYKSNERQIQAYFGLLKFAFDHRTEINSAAIYLLDAFHSLLNSGKRLTMEILEQILTSMVLTEFTPFTSKLLLRTNEAIGATVDLLADFFRRHFRNLPGEIARLFKRGTAISRLAPLKTTTFIDLTDSRGPCSPPQSPRQHVASPPPGHEDSPAPALAPAPTLAPLAASSPPPKRRRRVNLLDDSKPMGARIREMPLFSPGRPRQQLPSQTGGLADDLETADKPPYYFMSSRLKRRSPNRQSVMFRRLSSVMRGDDAAVAMEGARRLSIRGGMRDSMTAHDMAAFTQAADLRRGTTHIRLSIPALDVPAAPHVSDSRLSSQRQSIVSQTERIRLPHIQKGPR</sequence>
<feature type="compositionally biased region" description="Low complexity" evidence="1">
    <location>
        <begin position="372"/>
        <end position="383"/>
    </location>
</feature>
<feature type="region of interest" description="Disordered" evidence="1">
    <location>
        <begin position="830"/>
        <end position="859"/>
    </location>
</feature>
<evidence type="ECO:0000256" key="1">
    <source>
        <dbReference type="SAM" id="MobiDB-lite"/>
    </source>
</evidence>
<gene>
    <name evidence="2" type="ORF">Vbra_7552</name>
</gene>
<feature type="compositionally biased region" description="Polar residues" evidence="1">
    <location>
        <begin position="833"/>
        <end position="846"/>
    </location>
</feature>
<feature type="compositionally biased region" description="Low complexity" evidence="1">
    <location>
        <begin position="670"/>
        <end position="686"/>
    </location>
</feature>
<organism evidence="2 3">
    <name type="scientific">Vitrella brassicaformis (strain CCMP3155)</name>
    <dbReference type="NCBI Taxonomy" id="1169540"/>
    <lineage>
        <taxon>Eukaryota</taxon>
        <taxon>Sar</taxon>
        <taxon>Alveolata</taxon>
        <taxon>Colpodellida</taxon>
        <taxon>Vitrellaceae</taxon>
        <taxon>Vitrella</taxon>
    </lineage>
</organism>
<feature type="compositionally biased region" description="Basic and acidic residues" evidence="1">
    <location>
        <begin position="697"/>
        <end position="711"/>
    </location>
</feature>
<dbReference type="Proteomes" id="UP000041254">
    <property type="component" value="Unassembled WGS sequence"/>
</dbReference>
<accession>A0A0G4EJ60</accession>
<evidence type="ECO:0000313" key="2">
    <source>
        <dbReference type="EMBL" id="CEL96521.1"/>
    </source>
</evidence>
<dbReference type="AlphaFoldDB" id="A0A0G4EJ60"/>
<proteinExistence type="predicted"/>
<reference evidence="2 3" key="1">
    <citation type="submission" date="2014-11" db="EMBL/GenBank/DDBJ databases">
        <authorList>
            <person name="Zhu J."/>
            <person name="Qi W."/>
            <person name="Song R."/>
        </authorList>
    </citation>
    <scope>NUCLEOTIDE SEQUENCE [LARGE SCALE GENOMIC DNA]</scope>
</reference>
<feature type="region of interest" description="Disordered" evidence="1">
    <location>
        <begin position="351"/>
        <end position="418"/>
    </location>
</feature>